<dbReference type="CDD" id="cd00110">
    <property type="entry name" value="LamG"/>
    <property type="match status" value="1"/>
</dbReference>
<dbReference type="PANTHER" id="PTHR15036">
    <property type="entry name" value="PIKACHURIN-LIKE PROTEIN"/>
    <property type="match status" value="1"/>
</dbReference>
<dbReference type="InterPro" id="IPR001791">
    <property type="entry name" value="Laminin_G"/>
</dbReference>
<dbReference type="InterPro" id="IPR013320">
    <property type="entry name" value="ConA-like_dom_sf"/>
</dbReference>
<dbReference type="InterPro" id="IPR050372">
    <property type="entry name" value="Neurexin-related_CASP"/>
</dbReference>
<dbReference type="OrthoDB" id="10014052at2759"/>
<dbReference type="PROSITE" id="PS50025">
    <property type="entry name" value="LAM_G_DOMAIN"/>
    <property type="match status" value="1"/>
</dbReference>
<evidence type="ECO:0000259" key="2">
    <source>
        <dbReference type="PROSITE" id="PS50025"/>
    </source>
</evidence>
<feature type="domain" description="Laminin G" evidence="2">
    <location>
        <begin position="1"/>
        <end position="79"/>
    </location>
</feature>
<dbReference type="GO" id="GO:0016020">
    <property type="term" value="C:membrane"/>
    <property type="evidence" value="ECO:0007669"/>
    <property type="project" value="UniProtKB-SubCell"/>
</dbReference>
<comment type="caution">
    <text evidence="1">Lacks conserved residue(s) required for the propagation of feature annotation.</text>
</comment>
<gene>
    <name evidence="3" type="ORF">FKW44_009568</name>
</gene>
<sequence>MGYFNMINMRVKTLSDNALIFWAGNGRNFRRGLGGDYIALGIQKGHLQLKYNLGSGDASIVYNWTRINDGKWHRIRLTR</sequence>
<evidence type="ECO:0000313" key="4">
    <source>
        <dbReference type="Proteomes" id="UP000595437"/>
    </source>
</evidence>
<evidence type="ECO:0000313" key="3">
    <source>
        <dbReference type="EMBL" id="QQP49054.1"/>
    </source>
</evidence>
<dbReference type="Pfam" id="PF02210">
    <property type="entry name" value="Laminin_G_2"/>
    <property type="match status" value="1"/>
</dbReference>
<reference evidence="4" key="1">
    <citation type="submission" date="2021-01" db="EMBL/GenBank/DDBJ databases">
        <title>Caligus Genome Assembly.</title>
        <authorList>
            <person name="Gallardo-Escarate C."/>
        </authorList>
    </citation>
    <scope>NUCLEOTIDE SEQUENCE [LARGE SCALE GENOMIC DNA]</scope>
</reference>
<accession>A0A7T8HFF7</accession>
<organism evidence="3 4">
    <name type="scientific">Caligus rogercresseyi</name>
    <name type="common">Sea louse</name>
    <dbReference type="NCBI Taxonomy" id="217165"/>
    <lineage>
        <taxon>Eukaryota</taxon>
        <taxon>Metazoa</taxon>
        <taxon>Ecdysozoa</taxon>
        <taxon>Arthropoda</taxon>
        <taxon>Crustacea</taxon>
        <taxon>Multicrustacea</taxon>
        <taxon>Hexanauplia</taxon>
        <taxon>Copepoda</taxon>
        <taxon>Siphonostomatoida</taxon>
        <taxon>Caligidae</taxon>
        <taxon>Caligus</taxon>
    </lineage>
</organism>
<dbReference type="Proteomes" id="UP000595437">
    <property type="component" value="Chromosome 6"/>
</dbReference>
<protein>
    <submittedName>
        <fullName evidence="3">Pikachurinlike</fullName>
    </submittedName>
</protein>
<dbReference type="AlphaFoldDB" id="A0A7T8HFF7"/>
<proteinExistence type="predicted"/>
<dbReference type="PANTHER" id="PTHR15036:SF85">
    <property type="entry name" value="SP2353, ISOFORM A"/>
    <property type="match status" value="1"/>
</dbReference>
<dbReference type="EMBL" id="CP045895">
    <property type="protein sequence ID" value="QQP49054.1"/>
    <property type="molecule type" value="Genomic_DNA"/>
</dbReference>
<keyword evidence="4" id="KW-1185">Reference proteome</keyword>
<name>A0A7T8HFF7_CALRO</name>
<dbReference type="SUPFAM" id="SSF49899">
    <property type="entry name" value="Concanavalin A-like lectins/glucanases"/>
    <property type="match status" value="1"/>
</dbReference>
<evidence type="ECO:0000256" key="1">
    <source>
        <dbReference type="PROSITE-ProRule" id="PRU00122"/>
    </source>
</evidence>
<dbReference type="Gene3D" id="2.60.120.200">
    <property type="match status" value="1"/>
</dbReference>
<feature type="non-terminal residue" evidence="3">
    <location>
        <position position="79"/>
    </location>
</feature>